<dbReference type="InterPro" id="IPR039425">
    <property type="entry name" value="RNA_pol_sigma-70-like"/>
</dbReference>
<dbReference type="Gene3D" id="1.10.1740.10">
    <property type="match status" value="1"/>
</dbReference>
<dbReference type="InterPro" id="IPR000838">
    <property type="entry name" value="RNA_pol_sigma70_ECF_CS"/>
</dbReference>
<dbReference type="InterPro" id="IPR007627">
    <property type="entry name" value="RNA_pol_sigma70_r2"/>
</dbReference>
<protein>
    <recommendedName>
        <fullName evidence="6">RNA polymerase sigma factor</fullName>
    </recommendedName>
</protein>
<dbReference type="InterPro" id="IPR013249">
    <property type="entry name" value="RNA_pol_sigma70_r4_t2"/>
</dbReference>
<evidence type="ECO:0000313" key="10">
    <source>
        <dbReference type="Proteomes" id="UP000282423"/>
    </source>
</evidence>
<name>A0A420VW16_9SPHI</name>
<dbReference type="Gene3D" id="1.10.10.10">
    <property type="entry name" value="Winged helix-like DNA-binding domain superfamily/Winged helix DNA-binding domain"/>
    <property type="match status" value="1"/>
</dbReference>
<keyword evidence="4 6" id="KW-0238">DNA-binding</keyword>
<dbReference type="NCBIfam" id="TIGR02937">
    <property type="entry name" value="sigma70-ECF"/>
    <property type="match status" value="1"/>
</dbReference>
<evidence type="ECO:0000256" key="6">
    <source>
        <dbReference type="RuleBase" id="RU000716"/>
    </source>
</evidence>
<dbReference type="AlphaFoldDB" id="A0A420VW16"/>
<keyword evidence="2 6" id="KW-0805">Transcription regulation</keyword>
<dbReference type="GO" id="GO:0006352">
    <property type="term" value="P:DNA-templated transcription initiation"/>
    <property type="evidence" value="ECO:0007669"/>
    <property type="project" value="InterPro"/>
</dbReference>
<dbReference type="GO" id="GO:0016987">
    <property type="term" value="F:sigma factor activity"/>
    <property type="evidence" value="ECO:0007669"/>
    <property type="project" value="UniProtKB-KW"/>
</dbReference>
<dbReference type="InterPro" id="IPR013324">
    <property type="entry name" value="RNA_pol_sigma_r3/r4-like"/>
</dbReference>
<dbReference type="SUPFAM" id="SSF88659">
    <property type="entry name" value="Sigma3 and sigma4 domains of RNA polymerase sigma factors"/>
    <property type="match status" value="1"/>
</dbReference>
<accession>A0A420VW16</accession>
<dbReference type="OrthoDB" id="9780326at2"/>
<comment type="caution">
    <text evidence="9">The sequence shown here is derived from an EMBL/GenBank/DDBJ whole genome shotgun (WGS) entry which is preliminary data.</text>
</comment>
<keyword evidence="5 6" id="KW-0804">Transcription</keyword>
<evidence type="ECO:0000313" key="9">
    <source>
        <dbReference type="EMBL" id="RKO70445.1"/>
    </source>
</evidence>
<dbReference type="CDD" id="cd06171">
    <property type="entry name" value="Sigma70_r4"/>
    <property type="match status" value="1"/>
</dbReference>
<dbReference type="PANTHER" id="PTHR43133">
    <property type="entry name" value="RNA POLYMERASE ECF-TYPE SIGMA FACTO"/>
    <property type="match status" value="1"/>
</dbReference>
<feature type="domain" description="RNA polymerase sigma factor 70 region 4 type 2" evidence="8">
    <location>
        <begin position="127"/>
        <end position="179"/>
    </location>
</feature>
<feature type="domain" description="RNA polymerase sigma-70 region 2" evidence="7">
    <location>
        <begin position="28"/>
        <end position="88"/>
    </location>
</feature>
<evidence type="ECO:0000256" key="4">
    <source>
        <dbReference type="ARBA" id="ARBA00023125"/>
    </source>
</evidence>
<dbReference type="Pfam" id="PF04542">
    <property type="entry name" value="Sigma70_r2"/>
    <property type="match status" value="1"/>
</dbReference>
<dbReference type="EMBL" id="RBWS01000012">
    <property type="protein sequence ID" value="RKO70445.1"/>
    <property type="molecule type" value="Genomic_DNA"/>
</dbReference>
<evidence type="ECO:0000256" key="1">
    <source>
        <dbReference type="ARBA" id="ARBA00010641"/>
    </source>
</evidence>
<gene>
    <name evidence="9" type="ORF">D7322_16315</name>
</gene>
<reference evidence="9 10" key="1">
    <citation type="submission" date="2018-10" db="EMBL/GenBank/DDBJ databases">
        <title>Sphingobacterium sp. M05W1-28.</title>
        <authorList>
            <person name="Cai H."/>
        </authorList>
    </citation>
    <scope>NUCLEOTIDE SEQUENCE [LARGE SCALE GENOMIC DNA]</scope>
    <source>
        <strain evidence="9 10">M05W1-28</strain>
    </source>
</reference>
<dbReference type="InterPro" id="IPR013325">
    <property type="entry name" value="RNA_pol_sigma_r2"/>
</dbReference>
<organism evidence="9 10">
    <name type="scientific">Sphingobacterium puteale</name>
    <dbReference type="NCBI Taxonomy" id="2420510"/>
    <lineage>
        <taxon>Bacteria</taxon>
        <taxon>Pseudomonadati</taxon>
        <taxon>Bacteroidota</taxon>
        <taxon>Sphingobacteriia</taxon>
        <taxon>Sphingobacteriales</taxon>
        <taxon>Sphingobacteriaceae</taxon>
        <taxon>Sphingobacterium</taxon>
    </lineage>
</organism>
<comment type="similarity">
    <text evidence="1 6">Belongs to the sigma-70 factor family. ECF subfamily.</text>
</comment>
<evidence type="ECO:0000259" key="8">
    <source>
        <dbReference type="Pfam" id="PF08281"/>
    </source>
</evidence>
<dbReference type="RefSeq" id="WP_121125345.1">
    <property type="nucleotide sequence ID" value="NZ_RBWS01000012.1"/>
</dbReference>
<dbReference type="InterPro" id="IPR036388">
    <property type="entry name" value="WH-like_DNA-bd_sf"/>
</dbReference>
<evidence type="ECO:0000256" key="2">
    <source>
        <dbReference type="ARBA" id="ARBA00023015"/>
    </source>
</evidence>
<dbReference type="InterPro" id="IPR014284">
    <property type="entry name" value="RNA_pol_sigma-70_dom"/>
</dbReference>
<dbReference type="Proteomes" id="UP000282423">
    <property type="component" value="Unassembled WGS sequence"/>
</dbReference>
<dbReference type="PROSITE" id="PS01063">
    <property type="entry name" value="SIGMA70_ECF"/>
    <property type="match status" value="1"/>
</dbReference>
<dbReference type="PANTHER" id="PTHR43133:SF8">
    <property type="entry name" value="RNA POLYMERASE SIGMA FACTOR HI_1459-RELATED"/>
    <property type="match status" value="1"/>
</dbReference>
<dbReference type="SUPFAM" id="SSF88946">
    <property type="entry name" value="Sigma2 domain of RNA polymerase sigma factors"/>
    <property type="match status" value="1"/>
</dbReference>
<evidence type="ECO:0000256" key="5">
    <source>
        <dbReference type="ARBA" id="ARBA00023163"/>
    </source>
</evidence>
<evidence type="ECO:0000259" key="7">
    <source>
        <dbReference type="Pfam" id="PF04542"/>
    </source>
</evidence>
<dbReference type="GO" id="GO:0003677">
    <property type="term" value="F:DNA binding"/>
    <property type="evidence" value="ECO:0007669"/>
    <property type="project" value="UniProtKB-KW"/>
</dbReference>
<proteinExistence type="inferred from homology"/>
<dbReference type="Pfam" id="PF08281">
    <property type="entry name" value="Sigma70_r4_2"/>
    <property type="match status" value="1"/>
</dbReference>
<keyword evidence="3 6" id="KW-0731">Sigma factor</keyword>
<evidence type="ECO:0000256" key="3">
    <source>
        <dbReference type="ARBA" id="ARBA00023082"/>
    </source>
</evidence>
<keyword evidence="10" id="KW-1185">Reference proteome</keyword>
<sequence>MLFGKNRKDEDYYLKKAIGGKREGFEYLVATYQKLAYTLAIKICGNNEDAEEVVQDSFMKAFRALDQFRSAAKFSTWLYKIVYYTALTKKNSKRLETTKLAEDSGTESYLLDEKREISSLIQSDRKRYIDLALSRLGEEERSAVTLHYLGEKSISEIAEILGIGKSAVKMRLMRGREKLEQSLRSLLGNEIKDL</sequence>